<keyword evidence="2" id="KW-1185">Reference proteome</keyword>
<dbReference type="AlphaFoldDB" id="A0A8I1DF92"/>
<comment type="caution">
    <text evidence="1">The sequence shown here is derived from an EMBL/GenBank/DDBJ whole genome shotgun (WGS) entry which is preliminary data.</text>
</comment>
<reference evidence="1 2" key="1">
    <citation type="submission" date="2020-12" db="EMBL/GenBank/DDBJ databases">
        <title>WGS of Thermoactinomyces spp.</title>
        <authorList>
            <person name="Cheng K."/>
        </authorList>
    </citation>
    <scope>NUCLEOTIDE SEQUENCE [LARGE SCALE GENOMIC DNA]</scope>
    <source>
        <strain evidence="2">CICC 10671\DSM 43846</strain>
    </source>
</reference>
<dbReference type="RefSeq" id="WP_181732298.1">
    <property type="nucleotide sequence ID" value="NZ_JACEIR010000006.1"/>
</dbReference>
<evidence type="ECO:0000313" key="1">
    <source>
        <dbReference type="EMBL" id="MBH8595737.1"/>
    </source>
</evidence>
<dbReference type="Proteomes" id="UP000633619">
    <property type="component" value="Unassembled WGS sequence"/>
</dbReference>
<sequence length="65" mass="7494">MVNYTFYSTKPAGKIQVGDLLKTEKGKQTKITDLYRHQGETVFVTDRFGLVFENEIEVKGKMQHV</sequence>
<organism evidence="1 2">
    <name type="scientific">Thermoactinomyces intermedius</name>
    <dbReference type="NCBI Taxonomy" id="2024"/>
    <lineage>
        <taxon>Bacteria</taxon>
        <taxon>Bacillati</taxon>
        <taxon>Bacillota</taxon>
        <taxon>Bacilli</taxon>
        <taxon>Bacillales</taxon>
        <taxon>Thermoactinomycetaceae</taxon>
        <taxon>Thermoactinomyces</taxon>
    </lineage>
</organism>
<name>A0A8I1DF92_THEIN</name>
<accession>A0A8I1DF92</accession>
<protein>
    <submittedName>
        <fullName evidence="1">Uncharacterized protein</fullName>
    </submittedName>
</protein>
<evidence type="ECO:0000313" key="2">
    <source>
        <dbReference type="Proteomes" id="UP000633619"/>
    </source>
</evidence>
<dbReference type="EMBL" id="JAECVW010000006">
    <property type="protein sequence ID" value="MBH8595737.1"/>
    <property type="molecule type" value="Genomic_DNA"/>
</dbReference>
<proteinExistence type="predicted"/>
<gene>
    <name evidence="1" type="ORF">I8U20_10385</name>
</gene>